<keyword evidence="2" id="KW-1185">Reference proteome</keyword>
<gene>
    <name evidence="1" type="ORF">SAMN06265371_104143</name>
</gene>
<dbReference type="AlphaFoldDB" id="A0A238WWI4"/>
<name>A0A238WWI4_9FLAO</name>
<proteinExistence type="predicted"/>
<protein>
    <submittedName>
        <fullName evidence="1">Uncharacterized protein</fullName>
    </submittedName>
</protein>
<sequence>MKLKKKCFIGLGGAGRNALVYFIEKEKNAEFMLFDAECTTKDDKILDYEGKYSEQIVNIEKLDAITNQFSKDKSYVLLASLSYSEFRKKASTALVKHIALYFYKNNYDFKIVLTTPLIFEYNAVQHLKINKIKLEIESLGETIIVNLDEYLKKYGDYDLVHFTKFHYIAWKNVINKI</sequence>
<dbReference type="OrthoDB" id="9824279at2"/>
<accession>A0A238WWI4</accession>
<dbReference type="EMBL" id="FZNT01000004">
    <property type="protein sequence ID" value="SNR50995.1"/>
    <property type="molecule type" value="Genomic_DNA"/>
</dbReference>
<evidence type="ECO:0000313" key="2">
    <source>
        <dbReference type="Proteomes" id="UP000198384"/>
    </source>
</evidence>
<evidence type="ECO:0000313" key="1">
    <source>
        <dbReference type="EMBL" id="SNR50995.1"/>
    </source>
</evidence>
<dbReference type="RefSeq" id="WP_089381257.1">
    <property type="nucleotide sequence ID" value="NZ_FZNT01000004.1"/>
</dbReference>
<organism evidence="1 2">
    <name type="scientific">Lutibacter agarilyticus</name>
    <dbReference type="NCBI Taxonomy" id="1109740"/>
    <lineage>
        <taxon>Bacteria</taxon>
        <taxon>Pseudomonadati</taxon>
        <taxon>Bacteroidota</taxon>
        <taxon>Flavobacteriia</taxon>
        <taxon>Flavobacteriales</taxon>
        <taxon>Flavobacteriaceae</taxon>
        <taxon>Lutibacter</taxon>
    </lineage>
</organism>
<dbReference type="Proteomes" id="UP000198384">
    <property type="component" value="Unassembled WGS sequence"/>
</dbReference>
<reference evidence="1 2" key="1">
    <citation type="submission" date="2017-06" db="EMBL/GenBank/DDBJ databases">
        <authorList>
            <person name="Kim H.J."/>
            <person name="Triplett B.A."/>
        </authorList>
    </citation>
    <scope>NUCLEOTIDE SEQUENCE [LARGE SCALE GENOMIC DNA]</scope>
    <source>
        <strain evidence="1 2">DSM 29150</strain>
    </source>
</reference>